<gene>
    <name evidence="1" type="ORF">E4J90_10205</name>
</gene>
<dbReference type="EMBL" id="SPDQ01000013">
    <property type="protein sequence ID" value="TFH80634.1"/>
    <property type="molecule type" value="Genomic_DNA"/>
</dbReference>
<sequence>MISKFEISISINNKIKKVELRCDNEEISITASFENQPPKAYIGKNFYKCFGLLRKANPHITFFCKGAKINIHPSSMSTQMSLGLKAYELEIGKDPSIADLVFIFDYEDQQLTNDPEEQRAFYLNWIKSRIGE</sequence>
<organism evidence="1 2">
    <name type="scientific">Pseudomonas kribbensis</name>
    <dbReference type="NCBI Taxonomy" id="1628086"/>
    <lineage>
        <taxon>Bacteria</taxon>
        <taxon>Pseudomonadati</taxon>
        <taxon>Pseudomonadota</taxon>
        <taxon>Gammaproteobacteria</taxon>
        <taxon>Pseudomonadales</taxon>
        <taxon>Pseudomonadaceae</taxon>
        <taxon>Pseudomonas</taxon>
    </lineage>
</organism>
<dbReference type="AlphaFoldDB" id="A0A4Y8VJI5"/>
<evidence type="ECO:0000313" key="2">
    <source>
        <dbReference type="Proteomes" id="UP000297555"/>
    </source>
</evidence>
<dbReference type="RefSeq" id="WP_134826241.1">
    <property type="nucleotide sequence ID" value="NZ_SPDQ01000013.1"/>
</dbReference>
<proteinExistence type="predicted"/>
<accession>A0A4Y8VJI5</accession>
<protein>
    <submittedName>
        <fullName evidence="1">Uncharacterized protein</fullName>
    </submittedName>
</protein>
<dbReference type="Proteomes" id="UP000297555">
    <property type="component" value="Unassembled WGS sequence"/>
</dbReference>
<comment type="caution">
    <text evidence="1">The sequence shown here is derived from an EMBL/GenBank/DDBJ whole genome shotgun (WGS) entry which is preliminary data.</text>
</comment>
<dbReference type="OrthoDB" id="775526at2"/>
<reference evidence="1 2" key="1">
    <citation type="submission" date="2019-03" db="EMBL/GenBank/DDBJ databases">
        <title>Draft genome sequence of humic substances-degrading Pseudomonas kribbensis CHA-19 from forest soil.</title>
        <authorList>
            <person name="Kim D."/>
        </authorList>
    </citation>
    <scope>NUCLEOTIDE SEQUENCE [LARGE SCALE GENOMIC DNA]</scope>
    <source>
        <strain evidence="1 2">CHA-19</strain>
    </source>
</reference>
<evidence type="ECO:0000313" key="1">
    <source>
        <dbReference type="EMBL" id="TFH80634.1"/>
    </source>
</evidence>
<name>A0A4Y8VJI5_9PSED</name>